<evidence type="ECO:0000313" key="1">
    <source>
        <dbReference type="EMBL" id="CAO81397.1"/>
    </source>
</evidence>
<gene>
    <name evidence="1" type="ordered locus">CLOAM1550</name>
</gene>
<evidence type="ECO:0000313" key="2">
    <source>
        <dbReference type="Proteomes" id="UP000002019"/>
    </source>
</evidence>
<dbReference type="HOGENOM" id="CLU_3287117_0_0_0"/>
<accession>B0VFV5</accession>
<reference evidence="1 2" key="1">
    <citation type="journal article" date="2008" name="J. Bacteriol.">
        <title>'Candidatus Cloacamonas acidaminovorans': genome sequence reconstruction provides a first glimpse of a new bacterial division.</title>
        <authorList>
            <person name="Pelletier E."/>
            <person name="Kreimeyer A."/>
            <person name="Bocs S."/>
            <person name="Rouy Z."/>
            <person name="Gyapay G."/>
            <person name="Chouari R."/>
            <person name="Riviere D."/>
            <person name="Ganesan A."/>
            <person name="Daegelen P."/>
            <person name="Sghir A."/>
            <person name="Cohen G.N."/>
            <person name="Medigue C."/>
            <person name="Weissenbach J."/>
            <person name="Le Paslier D."/>
        </authorList>
    </citation>
    <scope>NUCLEOTIDE SEQUENCE [LARGE SCALE GENOMIC DNA]</scope>
    <source>
        <strain evidence="2">Evry</strain>
    </source>
</reference>
<dbReference type="KEGG" id="caci:CLOAM1550"/>
<dbReference type="GO" id="GO:0016874">
    <property type="term" value="F:ligase activity"/>
    <property type="evidence" value="ECO:0007669"/>
    <property type="project" value="UniProtKB-KW"/>
</dbReference>
<proteinExistence type="predicted"/>
<keyword evidence="1" id="KW-0436">Ligase</keyword>
<keyword evidence="2" id="KW-1185">Reference proteome</keyword>
<dbReference type="AlphaFoldDB" id="B0VFV5"/>
<dbReference type="EMBL" id="CU466930">
    <property type="protein sequence ID" value="CAO81397.1"/>
    <property type="molecule type" value="Genomic_DNA"/>
</dbReference>
<name>B0VFV5_CLOAI</name>
<protein>
    <submittedName>
        <fullName evidence="1">Ligase-interacting factor 1</fullName>
    </submittedName>
</protein>
<dbReference type="Proteomes" id="UP000002019">
    <property type="component" value="Chromosome"/>
</dbReference>
<sequence length="40" mass="4682">MPYKKGEISLSKAAKYLLSDIQTFNDEFREINRTVGKIYN</sequence>
<organism evidence="1 2">
    <name type="scientific">Cloacimonas acidaminovorans (strain Evry)</name>
    <dbReference type="NCBI Taxonomy" id="459349"/>
    <lineage>
        <taxon>Bacteria</taxon>
        <taxon>Pseudomonadati</taxon>
        <taxon>Candidatus Cloacimonadota</taxon>
        <taxon>Candidatus Cloacimonadia</taxon>
        <taxon>Candidatus Cloacimonadales</taxon>
        <taxon>Candidatus Cloacimonadaceae</taxon>
        <taxon>Candidatus Cloacimonas</taxon>
    </lineage>
</organism>